<dbReference type="EMBL" id="JABXOR010001244">
    <property type="protein sequence ID" value="NVP02425.1"/>
    <property type="molecule type" value="Genomic_DNA"/>
</dbReference>
<dbReference type="SUPFAM" id="SSF69304">
    <property type="entry name" value="Tricorn protease N-terminal domain"/>
    <property type="match status" value="1"/>
</dbReference>
<reference evidence="1 2" key="1">
    <citation type="submission" date="2020-06" db="EMBL/GenBank/DDBJ databases">
        <title>Photobacterium damselae subsp. damselae comparative genomics.</title>
        <authorList>
            <person name="Osorio C.R."/>
        </authorList>
    </citation>
    <scope>NUCLEOTIDE SEQUENCE [LARGE SCALE GENOMIC DNA]</scope>
    <source>
        <strain evidence="1 2">TW250/03</strain>
    </source>
</reference>
<protein>
    <submittedName>
        <fullName evidence="1">Uncharacterized protein</fullName>
    </submittedName>
</protein>
<name>A0A850R1Y5_PHODD</name>
<proteinExistence type="predicted"/>
<accession>A0A850R1Y5</accession>
<dbReference type="AlphaFoldDB" id="A0A850R1Y5"/>
<comment type="caution">
    <text evidence="1">The sequence shown here is derived from an EMBL/GenBank/DDBJ whole genome shotgun (WGS) entry which is preliminary data.</text>
</comment>
<gene>
    <name evidence="1" type="ORF">HWA77_19610</name>
</gene>
<evidence type="ECO:0000313" key="1">
    <source>
        <dbReference type="EMBL" id="NVP02425.1"/>
    </source>
</evidence>
<organism evidence="1 2">
    <name type="scientific">Photobacterium damselae subsp. damselae</name>
    <name type="common">Listonella damsela</name>
    <dbReference type="NCBI Taxonomy" id="85581"/>
    <lineage>
        <taxon>Bacteria</taxon>
        <taxon>Pseudomonadati</taxon>
        <taxon>Pseudomonadota</taxon>
        <taxon>Gammaproteobacteria</taxon>
        <taxon>Vibrionales</taxon>
        <taxon>Vibrionaceae</taxon>
        <taxon>Photobacterium</taxon>
    </lineage>
</organism>
<sequence>MKTIYFLLLLTSTSIFGHNISSVDFDVGVIHVFYEGKKSQLIKAEIYPNEIDYNYYLYDINFDGNKDLLVYESGIGPRGGYIDIYLYNIELDALDEFYIYPYSRIESFRINQDKSSICLISNDFIEFINIKNKVKYFMDNNLFYMDDGKTKEINKHQYESRVTDCTQFEDIVPVKDDVNIEANNVIELSSPYENIFFAGNLVSANNCGDLYYFDSNNKKIKIVKDSNDEIPSFCIFNQNGKELLSRERISASEYIESIWEIIDNKLILKTLDRLKGSHAIERKEKDEVFLVNKDEDIHKRKKLKAKVLVNKSFFYDKSFNKRKAYVIKGDVLEPMKYSSNSDYIFVRYGETFGFIKSNELSLY</sequence>
<dbReference type="Proteomes" id="UP000533429">
    <property type="component" value="Unassembled WGS sequence"/>
</dbReference>
<evidence type="ECO:0000313" key="2">
    <source>
        <dbReference type="Proteomes" id="UP000533429"/>
    </source>
</evidence>